<keyword evidence="7" id="KW-0997">Cell inner membrane</keyword>
<accession>A0A7W3Y6P4</accession>
<evidence type="ECO:0000256" key="7">
    <source>
        <dbReference type="HAMAP-Rule" id="MF_02065"/>
    </source>
</evidence>
<dbReference type="PANTHER" id="PTHR30518">
    <property type="entry name" value="ENDOLYTIC MUREIN TRANSGLYCOSYLASE"/>
    <property type="match status" value="1"/>
</dbReference>
<name>A0A7W3Y6P4_9GAMM</name>
<dbReference type="InterPro" id="IPR003770">
    <property type="entry name" value="MLTG-like"/>
</dbReference>
<comment type="similarity">
    <text evidence="7">Belongs to the transglycosylase MltG family.</text>
</comment>
<evidence type="ECO:0000256" key="2">
    <source>
        <dbReference type="ARBA" id="ARBA00022692"/>
    </source>
</evidence>
<dbReference type="GO" id="GO:0008932">
    <property type="term" value="F:lytic endotransglycosylase activity"/>
    <property type="evidence" value="ECO:0007669"/>
    <property type="project" value="UniProtKB-UniRule"/>
</dbReference>
<feature type="region of interest" description="Disordered" evidence="8">
    <location>
        <begin position="346"/>
        <end position="365"/>
    </location>
</feature>
<dbReference type="GO" id="GO:0009252">
    <property type="term" value="P:peptidoglycan biosynthetic process"/>
    <property type="evidence" value="ECO:0007669"/>
    <property type="project" value="UniProtKB-UniRule"/>
</dbReference>
<evidence type="ECO:0000313" key="9">
    <source>
        <dbReference type="EMBL" id="MBB1061126.1"/>
    </source>
</evidence>
<comment type="function">
    <text evidence="7">Functions as a peptidoglycan terminase that cleaves nascent peptidoglycan strands endolytically to terminate their elongation.</text>
</comment>
<dbReference type="Gene3D" id="3.30.160.60">
    <property type="entry name" value="Classic Zinc Finger"/>
    <property type="match status" value="1"/>
</dbReference>
<proteinExistence type="inferred from homology"/>
<protein>
    <recommendedName>
        <fullName evidence="7">Endolytic murein transglycosylase</fullName>
        <ecNumber evidence="7">4.2.2.29</ecNumber>
    </recommendedName>
    <alternativeName>
        <fullName evidence="7">Peptidoglycan lytic transglycosylase</fullName>
    </alternativeName>
    <alternativeName>
        <fullName evidence="7">Peptidoglycan polymerization terminase</fullName>
    </alternativeName>
</protein>
<evidence type="ECO:0000256" key="5">
    <source>
        <dbReference type="ARBA" id="ARBA00023239"/>
    </source>
</evidence>
<keyword evidence="6 7" id="KW-0961">Cell wall biogenesis/degradation</keyword>
<comment type="caution">
    <text evidence="9">The sequence shown here is derived from an EMBL/GenBank/DDBJ whole genome shotgun (WGS) entry which is preliminary data.</text>
</comment>
<dbReference type="RefSeq" id="WP_182687659.1">
    <property type="nucleotide sequence ID" value="NZ_JACHTF010000011.1"/>
</dbReference>
<feature type="site" description="Important for catalytic activity" evidence="7">
    <location>
        <position position="224"/>
    </location>
</feature>
<dbReference type="NCBIfam" id="TIGR00247">
    <property type="entry name" value="endolytic transglycosylase MltG"/>
    <property type="match status" value="1"/>
</dbReference>
<evidence type="ECO:0000313" key="10">
    <source>
        <dbReference type="Proteomes" id="UP000523196"/>
    </source>
</evidence>
<keyword evidence="10" id="KW-1185">Reference proteome</keyword>
<dbReference type="Pfam" id="PF02618">
    <property type="entry name" value="YceG"/>
    <property type="match status" value="1"/>
</dbReference>
<evidence type="ECO:0000256" key="4">
    <source>
        <dbReference type="ARBA" id="ARBA00023136"/>
    </source>
</evidence>
<dbReference type="FunFam" id="3.30.160.60:FF:000242">
    <property type="entry name" value="Endolytic murein transglycosylase"/>
    <property type="match status" value="1"/>
</dbReference>
<keyword evidence="1 7" id="KW-1003">Cell membrane</keyword>
<evidence type="ECO:0000256" key="6">
    <source>
        <dbReference type="ARBA" id="ARBA00023316"/>
    </source>
</evidence>
<dbReference type="CDD" id="cd08010">
    <property type="entry name" value="MltG_like"/>
    <property type="match status" value="1"/>
</dbReference>
<evidence type="ECO:0000256" key="8">
    <source>
        <dbReference type="SAM" id="MobiDB-lite"/>
    </source>
</evidence>
<dbReference type="EC" id="4.2.2.29" evidence="7"/>
<gene>
    <name evidence="7 9" type="primary">mltG</name>
    <name evidence="9" type="ORF">H4F98_11165</name>
</gene>
<dbReference type="EMBL" id="JACHTF010000011">
    <property type="protein sequence ID" value="MBB1061126.1"/>
    <property type="molecule type" value="Genomic_DNA"/>
</dbReference>
<dbReference type="Proteomes" id="UP000523196">
    <property type="component" value="Unassembled WGS sequence"/>
</dbReference>
<evidence type="ECO:0000256" key="3">
    <source>
        <dbReference type="ARBA" id="ARBA00022989"/>
    </source>
</evidence>
<dbReference type="AlphaFoldDB" id="A0A7W3Y6P4"/>
<reference evidence="9 10" key="1">
    <citation type="submission" date="2020-08" db="EMBL/GenBank/DDBJ databases">
        <authorList>
            <person name="Xu S."/>
            <person name="Li A."/>
        </authorList>
    </citation>
    <scope>NUCLEOTIDE SEQUENCE [LARGE SCALE GENOMIC DNA]</scope>
    <source>
        <strain evidence="9 10">119BY6-57</strain>
    </source>
</reference>
<evidence type="ECO:0000256" key="1">
    <source>
        <dbReference type="ARBA" id="ARBA00022475"/>
    </source>
</evidence>
<keyword evidence="4 7" id="KW-0472">Membrane</keyword>
<sequence>MSRKVLRRLGVFVFLLALLAVAVAFWGWQRYSGFADAPVSGIEAGERLVVERGDSLPVVVRKLREAGVRDGHEAEWRVLARELGAAGRLQVGEYALEPGMTPRAILLAMRDGKVVRYAFTVLPGRNIRELRASLAAAEPLRDETSDLDDAALMDALGHPGQHPEGRFLPETYHYTLGDSDLDVLGRAHRAMARALDEAWASRDPDGVLASPEEMLVLASIVEKETGIAEERPRIAGVFERRLAIGMKLQTDPTVIYGLGSAYDGNIRRRDLETDTPYNTYTRAGLPPTPIAMPGVEALQAVARPAEGDALYFVAIGDGSGRHAFSATLAEHNAAVARYLRRYRQARQAERGPVVAPDTGTGPRSP</sequence>
<dbReference type="GO" id="GO:0005886">
    <property type="term" value="C:plasma membrane"/>
    <property type="evidence" value="ECO:0007669"/>
    <property type="project" value="UniProtKB-UniRule"/>
</dbReference>
<dbReference type="Gene3D" id="3.30.1490.480">
    <property type="entry name" value="Endolytic murein transglycosylase"/>
    <property type="match status" value="1"/>
</dbReference>
<dbReference type="GO" id="GO:0071555">
    <property type="term" value="P:cell wall organization"/>
    <property type="evidence" value="ECO:0007669"/>
    <property type="project" value="UniProtKB-KW"/>
</dbReference>
<dbReference type="PANTHER" id="PTHR30518:SF2">
    <property type="entry name" value="ENDOLYTIC MUREIN TRANSGLYCOSYLASE"/>
    <property type="match status" value="1"/>
</dbReference>
<comment type="catalytic activity">
    <reaction evidence="7">
        <text>a peptidoglycan chain = a peptidoglycan chain with N-acetyl-1,6-anhydromuramyl-[peptide] at the reducing end + a peptidoglycan chain with N-acetylglucosamine at the non-reducing end.</text>
        <dbReference type="EC" id="4.2.2.29"/>
    </reaction>
</comment>
<keyword evidence="5 7" id="KW-0456">Lyase</keyword>
<organism evidence="9 10">
    <name type="scientific">Marilutibacter spongiae</name>
    <dbReference type="NCBI Taxonomy" id="2025720"/>
    <lineage>
        <taxon>Bacteria</taxon>
        <taxon>Pseudomonadati</taxon>
        <taxon>Pseudomonadota</taxon>
        <taxon>Gammaproteobacteria</taxon>
        <taxon>Lysobacterales</taxon>
        <taxon>Lysobacteraceae</taxon>
        <taxon>Marilutibacter</taxon>
    </lineage>
</organism>
<keyword evidence="3 7" id="KW-1133">Transmembrane helix</keyword>
<keyword evidence="2 7" id="KW-0812">Transmembrane</keyword>
<dbReference type="HAMAP" id="MF_02065">
    <property type="entry name" value="MltG"/>
    <property type="match status" value="1"/>
</dbReference>